<organism evidence="1">
    <name type="scientific">bioreactor metagenome</name>
    <dbReference type="NCBI Taxonomy" id="1076179"/>
    <lineage>
        <taxon>unclassified sequences</taxon>
        <taxon>metagenomes</taxon>
        <taxon>ecological metagenomes</taxon>
    </lineage>
</organism>
<proteinExistence type="predicted"/>
<dbReference type="EMBL" id="VSSQ01017169">
    <property type="protein sequence ID" value="MPM59199.1"/>
    <property type="molecule type" value="Genomic_DNA"/>
</dbReference>
<comment type="caution">
    <text evidence="1">The sequence shown here is derived from an EMBL/GenBank/DDBJ whole genome shotgun (WGS) entry which is preliminary data.</text>
</comment>
<protein>
    <submittedName>
        <fullName evidence="1">Uncharacterized protein</fullName>
    </submittedName>
</protein>
<dbReference type="AlphaFoldDB" id="A0A645B1B9"/>
<sequence>MVGDAVKVTPVPEHMVVAEALTATEGVTGVLTLMVTGDDVAVAGEAQVTVEVITQVTTSPLVRDAFEYVALFVPTLAPLSFH</sequence>
<name>A0A645B1B9_9ZZZZ</name>
<reference evidence="1" key="1">
    <citation type="submission" date="2019-08" db="EMBL/GenBank/DDBJ databases">
        <authorList>
            <person name="Kucharzyk K."/>
            <person name="Murdoch R.W."/>
            <person name="Higgins S."/>
            <person name="Loffler F."/>
        </authorList>
    </citation>
    <scope>NUCLEOTIDE SEQUENCE</scope>
</reference>
<gene>
    <name evidence="1" type="ORF">SDC9_106039</name>
</gene>
<evidence type="ECO:0000313" key="1">
    <source>
        <dbReference type="EMBL" id="MPM59199.1"/>
    </source>
</evidence>
<accession>A0A645B1B9</accession>